<protein>
    <submittedName>
        <fullName evidence="2">Putative membrane protein</fullName>
    </submittedName>
</protein>
<gene>
    <name evidence="2" type="ORF">CMUC_0009</name>
</gene>
<dbReference type="RefSeq" id="WP_171993188.1">
    <property type="nucleotide sequence ID" value="NZ_CP012542.1"/>
</dbReference>
<name>A0A6G5QEB1_9BACT</name>
<keyword evidence="3" id="KW-1185">Reference proteome</keyword>
<dbReference type="AlphaFoldDB" id="A0A6G5QEB1"/>
<evidence type="ECO:0000313" key="2">
    <source>
        <dbReference type="EMBL" id="QCD43836.1"/>
    </source>
</evidence>
<feature type="transmembrane region" description="Helical" evidence="1">
    <location>
        <begin position="6"/>
        <end position="31"/>
    </location>
</feature>
<evidence type="ECO:0000256" key="1">
    <source>
        <dbReference type="SAM" id="Phobius"/>
    </source>
</evidence>
<dbReference type="Proteomes" id="UP000503264">
    <property type="component" value="Chromosome"/>
</dbReference>
<feature type="transmembrane region" description="Helical" evidence="1">
    <location>
        <begin position="52"/>
        <end position="71"/>
    </location>
</feature>
<evidence type="ECO:0000313" key="3">
    <source>
        <dbReference type="Proteomes" id="UP000503264"/>
    </source>
</evidence>
<reference evidence="2 3" key="1">
    <citation type="submission" date="2016-07" db="EMBL/GenBank/DDBJ databases">
        <title>Comparative genomics of the Campylobacter concisus group.</title>
        <authorList>
            <person name="Miller W.G."/>
            <person name="Yee E."/>
            <person name="Chapman M.H."/>
            <person name="Huynh S."/>
            <person name="Bono J.L."/>
            <person name="On S.L.W."/>
            <person name="StLeger J."/>
            <person name="Foster G."/>
            <person name="Parker C.T."/>
        </authorList>
    </citation>
    <scope>NUCLEOTIDE SEQUENCE [LARGE SCALE GENOMIC DNA]</scope>
    <source>
        <strain evidence="2 3">CCUG 21559</strain>
    </source>
</reference>
<keyword evidence="1" id="KW-0472">Membrane</keyword>
<dbReference type="EMBL" id="CP012542">
    <property type="protein sequence ID" value="QCD43836.1"/>
    <property type="molecule type" value="Genomic_DNA"/>
</dbReference>
<keyword evidence="1" id="KW-0812">Transmembrane</keyword>
<feature type="transmembrane region" description="Helical" evidence="1">
    <location>
        <begin position="91"/>
        <end position="109"/>
    </location>
</feature>
<keyword evidence="1" id="KW-1133">Transmembrane helix</keyword>
<accession>A0A6G5QEB1</accession>
<dbReference type="InterPro" id="IPR007418">
    <property type="entry name" value="DUF474"/>
</dbReference>
<feature type="transmembrane region" description="Helical" evidence="1">
    <location>
        <begin position="129"/>
        <end position="146"/>
    </location>
</feature>
<sequence>MQTIYPYVQLIHVICAIIFLGFIFFDVVIFSRLKNVLGSDFERVKSAISSKAIKIMPICLLLLFLTGGMMMSTWVGSKAGGYFNTPLQQVFMLKVILAAVLGCGVIFNLTHRALGKQPPKFMRENLHKIAFVFGFIIVICAKVMFLV</sequence>
<organism evidence="2 3">
    <name type="scientific">Campylobacter mucosalis CCUG 21559</name>
    <dbReference type="NCBI Taxonomy" id="1032067"/>
    <lineage>
        <taxon>Bacteria</taxon>
        <taxon>Pseudomonadati</taxon>
        <taxon>Campylobacterota</taxon>
        <taxon>Epsilonproteobacteria</taxon>
        <taxon>Campylobacterales</taxon>
        <taxon>Campylobacteraceae</taxon>
        <taxon>Campylobacter</taxon>
    </lineage>
</organism>
<proteinExistence type="predicted"/>
<dbReference type="PIRSF" id="PIRSF015875">
    <property type="entry name" value="UCP015875"/>
    <property type="match status" value="1"/>
</dbReference>